<feature type="transmembrane region" description="Helical" evidence="7">
    <location>
        <begin position="6"/>
        <end position="21"/>
    </location>
</feature>
<evidence type="ECO:0000256" key="6">
    <source>
        <dbReference type="ARBA" id="ARBA00023136"/>
    </source>
</evidence>
<keyword evidence="5 7" id="KW-1133">Transmembrane helix</keyword>
<keyword evidence="6 7" id="KW-0472">Membrane</keyword>
<dbReference type="Proteomes" id="UP001623592">
    <property type="component" value="Unassembled WGS sequence"/>
</dbReference>
<gene>
    <name evidence="8" type="ORF">ACJDT4_20170</name>
</gene>
<dbReference type="RefSeq" id="WP_406789395.1">
    <property type="nucleotide sequence ID" value="NZ_JBJIAA010000020.1"/>
</dbReference>
<evidence type="ECO:0000256" key="7">
    <source>
        <dbReference type="SAM" id="Phobius"/>
    </source>
</evidence>
<accession>A0ABW8TKH6</accession>
<proteinExistence type="inferred from homology"/>
<comment type="caution">
    <text evidence="8">The sequence shown here is derived from an EMBL/GenBank/DDBJ whole genome shotgun (WGS) entry which is preliminary data.</text>
</comment>
<dbReference type="InterPro" id="IPR005524">
    <property type="entry name" value="DUF318"/>
</dbReference>
<evidence type="ECO:0000256" key="3">
    <source>
        <dbReference type="ARBA" id="ARBA00022475"/>
    </source>
</evidence>
<feature type="transmembrane region" description="Helical" evidence="7">
    <location>
        <begin position="109"/>
        <end position="128"/>
    </location>
</feature>
<comment type="similarity">
    <text evidence="2">Belongs to the UPF0718 family.</text>
</comment>
<dbReference type="Pfam" id="PF03773">
    <property type="entry name" value="ArsP_1"/>
    <property type="match status" value="1"/>
</dbReference>
<feature type="transmembrane region" description="Helical" evidence="7">
    <location>
        <begin position="74"/>
        <end position="97"/>
    </location>
</feature>
<reference evidence="8 9" key="1">
    <citation type="submission" date="2024-11" db="EMBL/GenBank/DDBJ databases">
        <authorList>
            <person name="Heng Y.C."/>
            <person name="Lim A.C.H."/>
            <person name="Lee J.K.Y."/>
            <person name="Kittelmann S."/>
        </authorList>
    </citation>
    <scope>NUCLEOTIDE SEQUENCE [LARGE SCALE GENOMIC DNA]</scope>
    <source>
        <strain evidence="8 9">WILCCON 0114</strain>
    </source>
</reference>
<evidence type="ECO:0000313" key="9">
    <source>
        <dbReference type="Proteomes" id="UP001623592"/>
    </source>
</evidence>
<keyword evidence="9" id="KW-1185">Reference proteome</keyword>
<protein>
    <submittedName>
        <fullName evidence="8">Permease</fullName>
    </submittedName>
</protein>
<organism evidence="8 9">
    <name type="scientific">Clostridium neuense</name>
    <dbReference type="NCBI Taxonomy" id="1728934"/>
    <lineage>
        <taxon>Bacteria</taxon>
        <taxon>Bacillati</taxon>
        <taxon>Bacillota</taxon>
        <taxon>Clostridia</taxon>
        <taxon>Eubacteriales</taxon>
        <taxon>Clostridiaceae</taxon>
        <taxon>Clostridium</taxon>
    </lineage>
</organism>
<comment type="subcellular location">
    <subcellularLocation>
        <location evidence="1">Cell membrane</location>
        <topology evidence="1">Multi-pass membrane protein</topology>
    </subcellularLocation>
</comment>
<sequence>MFTIGLYILVFILLIMSLIKSRKKTLLAIKKAWKFFENILPLFLSILFIIGIMLAVLSPQFISKILGKQSGIVGILLAAVIGSCTVIPGFVTFPLAATLLKSGAGMPQIIMFISTSVMVGVITIPLEAKYWGKKVTYTRNFLALMFSFIIAFMMGVLIR</sequence>
<keyword evidence="3" id="KW-1003">Cell membrane</keyword>
<evidence type="ECO:0000313" key="8">
    <source>
        <dbReference type="EMBL" id="MFL0252736.1"/>
    </source>
</evidence>
<feature type="transmembrane region" description="Helical" evidence="7">
    <location>
        <begin position="140"/>
        <end position="158"/>
    </location>
</feature>
<evidence type="ECO:0000256" key="1">
    <source>
        <dbReference type="ARBA" id="ARBA00004651"/>
    </source>
</evidence>
<dbReference type="EMBL" id="JBJIAA010000020">
    <property type="protein sequence ID" value="MFL0252736.1"/>
    <property type="molecule type" value="Genomic_DNA"/>
</dbReference>
<evidence type="ECO:0000256" key="4">
    <source>
        <dbReference type="ARBA" id="ARBA00022692"/>
    </source>
</evidence>
<feature type="transmembrane region" description="Helical" evidence="7">
    <location>
        <begin position="42"/>
        <end position="62"/>
    </location>
</feature>
<evidence type="ECO:0000256" key="5">
    <source>
        <dbReference type="ARBA" id="ARBA00022989"/>
    </source>
</evidence>
<keyword evidence="4 7" id="KW-0812">Transmembrane</keyword>
<evidence type="ECO:0000256" key="2">
    <source>
        <dbReference type="ARBA" id="ARBA00006386"/>
    </source>
</evidence>
<name>A0ABW8TKH6_9CLOT</name>